<keyword evidence="3" id="KW-1185">Reference proteome</keyword>
<proteinExistence type="predicted"/>
<sequence>MENVFNKLTRLLVLSLASAVPAMAAEPASSPTDGAGARIRMFGQNGIGIVLYKDAVCTATYGEKVRASGSLKSAFGSLMGSVKNESIGIPETENTRHLRDRKMIGSKPFYKEYAIEPGKPVVVEAGASSPAHWSQSPGYHIGWSCGALLASTFVPEPGADYEVALNLDFRSSVCTLAVNRVDANGQVSPVDVAPVAKDCK</sequence>
<feature type="chain" id="PRO_5046802280" description="Secreted protein" evidence="1">
    <location>
        <begin position="25"/>
        <end position="200"/>
    </location>
</feature>
<gene>
    <name evidence="2" type="ORF">NYR99_03465</name>
</gene>
<evidence type="ECO:0000313" key="3">
    <source>
        <dbReference type="Proteomes" id="UP001304534"/>
    </source>
</evidence>
<keyword evidence="1" id="KW-0732">Signal</keyword>
<organism evidence="2 3">
    <name type="scientific">Xanthomonas dyei</name>
    <dbReference type="NCBI Taxonomy" id="743699"/>
    <lineage>
        <taxon>Bacteria</taxon>
        <taxon>Pseudomonadati</taxon>
        <taxon>Pseudomonadota</taxon>
        <taxon>Gammaproteobacteria</taxon>
        <taxon>Lysobacterales</taxon>
        <taxon>Lysobacteraceae</taxon>
        <taxon>Xanthomonas</taxon>
    </lineage>
</organism>
<reference evidence="2 3" key="1">
    <citation type="submission" date="2022-08" db="EMBL/GenBank/DDBJ databases">
        <title>Whole genome sequencing-based tracing of a 2022 introduction and outbreak of Xanthomonas hortorum pv. pelargonii.</title>
        <authorList>
            <person name="Iruegas-Bocardo F."/>
            <person name="Weisberg A.K."/>
            <person name="Riutta E.R."/>
            <person name="Kilday K."/>
            <person name="Bonkowski J.C."/>
            <person name="Creswell T."/>
            <person name="Daughtrey M.L."/>
            <person name="Rane K."/>
            <person name="Grunwald N.J."/>
            <person name="Chang J.H."/>
            <person name="Putnam M.L."/>
        </authorList>
    </citation>
    <scope>NUCLEOTIDE SEQUENCE [LARGE SCALE GENOMIC DNA]</scope>
    <source>
        <strain evidence="2 3">22-325</strain>
    </source>
</reference>
<evidence type="ECO:0000313" key="2">
    <source>
        <dbReference type="EMBL" id="WOB28506.1"/>
    </source>
</evidence>
<feature type="signal peptide" evidence="1">
    <location>
        <begin position="1"/>
        <end position="24"/>
    </location>
</feature>
<accession>A0ABZ0DHL9</accession>
<dbReference type="Proteomes" id="UP001304534">
    <property type="component" value="Chromosome"/>
</dbReference>
<dbReference type="EMBL" id="CP103840">
    <property type="protein sequence ID" value="WOB28506.1"/>
    <property type="molecule type" value="Genomic_DNA"/>
</dbReference>
<evidence type="ECO:0000256" key="1">
    <source>
        <dbReference type="SAM" id="SignalP"/>
    </source>
</evidence>
<protein>
    <recommendedName>
        <fullName evidence="4">Secreted protein</fullName>
    </recommendedName>
</protein>
<name>A0ABZ0DHL9_9XANT</name>
<evidence type="ECO:0008006" key="4">
    <source>
        <dbReference type="Google" id="ProtNLM"/>
    </source>
</evidence>